<name>A0A174LTP1_PARDI</name>
<dbReference type="Proteomes" id="UP000461276">
    <property type="component" value="Unassembled WGS sequence"/>
</dbReference>
<dbReference type="InterPro" id="IPR009045">
    <property type="entry name" value="Zn_M74/Hedgehog-like"/>
</dbReference>
<dbReference type="AlphaFoldDB" id="A0A174LTP1"/>
<reference evidence="2 5" key="1">
    <citation type="submission" date="2015-09" db="EMBL/GenBank/DDBJ databases">
        <authorList>
            <consortium name="Pathogen Informatics"/>
        </authorList>
    </citation>
    <scope>NUCLEOTIDE SEQUENCE [LARGE SCALE GENOMIC DNA]</scope>
    <source>
        <strain evidence="2 5">2789STDY5608822</strain>
    </source>
</reference>
<organism evidence="3 7">
    <name type="scientific">Parabacteroides distasonis</name>
    <dbReference type="NCBI Taxonomy" id="823"/>
    <lineage>
        <taxon>Bacteria</taxon>
        <taxon>Pseudomonadati</taxon>
        <taxon>Bacteroidota</taxon>
        <taxon>Bacteroidia</taxon>
        <taxon>Bacteroidales</taxon>
        <taxon>Tannerellaceae</taxon>
        <taxon>Parabacteroides</taxon>
    </lineage>
</organism>
<evidence type="ECO:0000313" key="5">
    <source>
        <dbReference type="Proteomes" id="UP000095455"/>
    </source>
</evidence>
<accession>A0A174LTP1</accession>
<dbReference type="InterPro" id="IPR013230">
    <property type="entry name" value="Peptidase_M15A_C"/>
</dbReference>
<protein>
    <submittedName>
        <fullName evidence="3">DUF882 domain-containing protein</fullName>
    </submittedName>
    <submittedName>
        <fullName evidence="2">Peptidase M15</fullName>
    </submittedName>
</protein>
<dbReference type="Gene3D" id="3.30.1380.10">
    <property type="match status" value="1"/>
</dbReference>
<sequence>MEKDEKRLTEHFRMDEFVYSAMAVELGLNNALPSEVIPAIRNLMVRLLEPLRIYHRQPMYIMSGYRSEELNRLVGGAPSSQHMKGEAVDIYTVDRNRLLEDLVASRLNFDQAILYRTKGFIHLSLKKHGVNRKQILFKEEGV</sequence>
<evidence type="ECO:0000313" key="6">
    <source>
        <dbReference type="Proteomes" id="UP000441358"/>
    </source>
</evidence>
<dbReference type="DNASU" id="5305223"/>
<dbReference type="EMBL" id="CYYK01000026">
    <property type="protein sequence ID" value="CUP27443.1"/>
    <property type="molecule type" value="Genomic_DNA"/>
</dbReference>
<dbReference type="SMR" id="A0A174LTP1"/>
<reference evidence="6 7" key="2">
    <citation type="journal article" date="2019" name="Nat. Med.">
        <title>A library of human gut bacterial isolates paired with longitudinal multiomics data enables mechanistic microbiome research.</title>
        <authorList>
            <person name="Poyet M."/>
            <person name="Groussin M."/>
            <person name="Gibbons S.M."/>
            <person name="Avila-Pacheco J."/>
            <person name="Jiang X."/>
            <person name="Kearney S.M."/>
            <person name="Perrotta A.R."/>
            <person name="Berdy B."/>
            <person name="Zhao S."/>
            <person name="Lieberman T.D."/>
            <person name="Swanson P.K."/>
            <person name="Smith M."/>
            <person name="Roesemann S."/>
            <person name="Alexander J.E."/>
            <person name="Rich S.A."/>
            <person name="Livny J."/>
            <person name="Vlamakis H."/>
            <person name="Clish C."/>
            <person name="Bullock K."/>
            <person name="Deik A."/>
            <person name="Scott J."/>
            <person name="Pierce K.A."/>
            <person name="Xavier R.J."/>
            <person name="Alm E.J."/>
        </authorList>
    </citation>
    <scope>NUCLEOTIDE SEQUENCE [LARGE SCALE GENOMIC DNA]</scope>
    <source>
        <strain evidence="4 6">BIOML-A32</strain>
        <strain evidence="3 7">BIOML-A9</strain>
    </source>
</reference>
<dbReference type="EMBL" id="WKMC01000023">
    <property type="protein sequence ID" value="MRZ52588.1"/>
    <property type="molecule type" value="Genomic_DNA"/>
</dbReference>
<evidence type="ECO:0000313" key="3">
    <source>
        <dbReference type="EMBL" id="MRY96032.1"/>
    </source>
</evidence>
<evidence type="ECO:0000313" key="4">
    <source>
        <dbReference type="EMBL" id="MRZ52588.1"/>
    </source>
</evidence>
<evidence type="ECO:0000313" key="2">
    <source>
        <dbReference type="EMBL" id="CUP27443.1"/>
    </source>
</evidence>
<dbReference type="Proteomes" id="UP000095455">
    <property type="component" value="Unassembled WGS sequence"/>
</dbReference>
<evidence type="ECO:0000259" key="1">
    <source>
        <dbReference type="Pfam" id="PF08291"/>
    </source>
</evidence>
<dbReference type="Pfam" id="PF08291">
    <property type="entry name" value="Peptidase_M15_3"/>
    <property type="match status" value="1"/>
</dbReference>
<dbReference type="EMBL" id="WKMY01000047">
    <property type="protein sequence ID" value="MRY96032.1"/>
    <property type="molecule type" value="Genomic_DNA"/>
</dbReference>
<dbReference type="SUPFAM" id="SSF55166">
    <property type="entry name" value="Hedgehog/DD-peptidase"/>
    <property type="match status" value="1"/>
</dbReference>
<comment type="caution">
    <text evidence="3">The sequence shown here is derived from an EMBL/GenBank/DDBJ whole genome shotgun (WGS) entry which is preliminary data.</text>
</comment>
<gene>
    <name evidence="2" type="ORF">ERS852380_04271</name>
    <name evidence="4" type="ORF">GKD66_20670</name>
    <name evidence="3" type="ORF">GKD67_22940</name>
</gene>
<dbReference type="Proteomes" id="UP000441358">
    <property type="component" value="Unassembled WGS sequence"/>
</dbReference>
<dbReference type="RefSeq" id="WP_011965907.1">
    <property type="nucleotide sequence ID" value="NZ_CABMKT010000001.1"/>
</dbReference>
<evidence type="ECO:0000313" key="7">
    <source>
        <dbReference type="Proteomes" id="UP000461276"/>
    </source>
</evidence>
<proteinExistence type="predicted"/>
<feature type="domain" description="Peptidase M15A C-terminal" evidence="1">
    <location>
        <begin position="11"/>
        <end position="124"/>
    </location>
</feature>